<name>A0A8K0I0L2_COCNU</name>
<dbReference type="Proteomes" id="UP000797356">
    <property type="component" value="Chromosome 2"/>
</dbReference>
<dbReference type="AlphaFoldDB" id="A0A8K0I0L2"/>
<keyword evidence="2" id="KW-1185">Reference proteome</keyword>
<evidence type="ECO:0000313" key="2">
    <source>
        <dbReference type="Proteomes" id="UP000797356"/>
    </source>
</evidence>
<organism evidence="1 2">
    <name type="scientific">Cocos nucifera</name>
    <name type="common">Coconut palm</name>
    <dbReference type="NCBI Taxonomy" id="13894"/>
    <lineage>
        <taxon>Eukaryota</taxon>
        <taxon>Viridiplantae</taxon>
        <taxon>Streptophyta</taxon>
        <taxon>Embryophyta</taxon>
        <taxon>Tracheophyta</taxon>
        <taxon>Spermatophyta</taxon>
        <taxon>Magnoliopsida</taxon>
        <taxon>Liliopsida</taxon>
        <taxon>Arecaceae</taxon>
        <taxon>Arecoideae</taxon>
        <taxon>Cocoseae</taxon>
        <taxon>Attaleinae</taxon>
        <taxon>Cocos</taxon>
    </lineage>
</organism>
<dbReference type="OrthoDB" id="10587143at2759"/>
<proteinExistence type="predicted"/>
<comment type="caution">
    <text evidence="1">The sequence shown here is derived from an EMBL/GenBank/DDBJ whole genome shotgun (WGS) entry which is preliminary data.</text>
</comment>
<dbReference type="EMBL" id="CM017873">
    <property type="protein sequence ID" value="KAG1331890.1"/>
    <property type="molecule type" value="Genomic_DNA"/>
</dbReference>
<gene>
    <name evidence="1" type="ORF">COCNU_02G018580</name>
</gene>
<sequence length="86" mass="9850">MPLLARLGRALRGSSFTSDEILSKIRELHRRYEEKCYKIRVGTAVGDFNVAAFEISNRIWGGGIAGAVTKKRRNKKKKKFRKKKIV</sequence>
<accession>A0A8K0I0L2</accession>
<protein>
    <submittedName>
        <fullName evidence="1">Uncharacterized protein</fullName>
    </submittedName>
</protein>
<evidence type="ECO:0000313" key="1">
    <source>
        <dbReference type="EMBL" id="KAG1331890.1"/>
    </source>
</evidence>
<reference evidence="1" key="2">
    <citation type="submission" date="2019-07" db="EMBL/GenBank/DDBJ databases">
        <authorList>
            <person name="Yang Y."/>
            <person name="Bocs S."/>
            <person name="Baudouin L."/>
        </authorList>
    </citation>
    <scope>NUCLEOTIDE SEQUENCE</scope>
    <source>
        <tissue evidence="1">Spear leaf of Hainan Tall coconut</tissue>
    </source>
</reference>
<reference evidence="1" key="1">
    <citation type="journal article" date="2017" name="Gigascience">
        <title>The genome draft of coconut (Cocos nucifera).</title>
        <authorList>
            <person name="Xiao Y."/>
            <person name="Xu P."/>
            <person name="Fan H."/>
            <person name="Baudouin L."/>
            <person name="Xia W."/>
            <person name="Bocs S."/>
            <person name="Xu J."/>
            <person name="Li Q."/>
            <person name="Guo A."/>
            <person name="Zhou L."/>
            <person name="Li J."/>
            <person name="Wu Y."/>
            <person name="Ma Z."/>
            <person name="Armero A."/>
            <person name="Issali A.E."/>
            <person name="Liu N."/>
            <person name="Peng M."/>
            <person name="Yang Y."/>
        </authorList>
    </citation>
    <scope>NUCLEOTIDE SEQUENCE</scope>
    <source>
        <tissue evidence="1">Spear leaf of Hainan Tall coconut</tissue>
    </source>
</reference>